<dbReference type="Gene3D" id="3.30.160.810">
    <property type="match status" value="1"/>
</dbReference>
<dbReference type="FunFam" id="2.40.30.10:FF:000004">
    <property type="entry name" value="50S ribosomal protein L3"/>
    <property type="match status" value="1"/>
</dbReference>
<dbReference type="PANTHER" id="PTHR11229">
    <property type="entry name" value="50S RIBOSOMAL PROTEIN L3"/>
    <property type="match status" value="1"/>
</dbReference>
<dbReference type="AlphaFoldDB" id="A0A0H4T9N3"/>
<dbReference type="InterPro" id="IPR019927">
    <property type="entry name" value="Ribosomal_uL3_bac/org-type"/>
</dbReference>
<evidence type="ECO:0000313" key="11">
    <source>
        <dbReference type="EMBL" id="AKQ04621.1"/>
    </source>
</evidence>
<dbReference type="Gene3D" id="2.40.30.10">
    <property type="entry name" value="Translation factors"/>
    <property type="match status" value="1"/>
</dbReference>
<evidence type="ECO:0000256" key="4">
    <source>
        <dbReference type="ARBA" id="ARBA00022980"/>
    </source>
</evidence>
<protein>
    <recommendedName>
        <fullName evidence="6 7">Large ribosomal subunit protein uL3</fullName>
    </recommendedName>
</protein>
<comment type="similarity">
    <text evidence="1 7 8">Belongs to the universal ribosomal protein uL3 family.</text>
</comment>
<comment type="function">
    <text evidence="7 9">One of the primary rRNA binding proteins, it binds directly near the 3'-end of the 23S rRNA, where it nucleates assembly of the 50S subunit.</text>
</comment>
<evidence type="ECO:0000256" key="5">
    <source>
        <dbReference type="ARBA" id="ARBA00023274"/>
    </source>
</evidence>
<organism evidence="11">
    <name type="scientific">uncultured Chloroflexi bacterium Rifle_16ft_4_minimus_640</name>
    <dbReference type="NCBI Taxonomy" id="1665080"/>
    <lineage>
        <taxon>Bacteria</taxon>
        <taxon>Bacillati</taxon>
        <taxon>Chloroflexota</taxon>
        <taxon>environmental samples</taxon>
    </lineage>
</organism>
<keyword evidence="5 7" id="KW-0687">Ribonucleoprotein</keyword>
<evidence type="ECO:0000256" key="2">
    <source>
        <dbReference type="ARBA" id="ARBA00022730"/>
    </source>
</evidence>
<dbReference type="Pfam" id="PF00297">
    <property type="entry name" value="Ribosomal_L3"/>
    <property type="match status" value="1"/>
</dbReference>
<dbReference type="EMBL" id="KT007045">
    <property type="protein sequence ID" value="AKQ04621.1"/>
    <property type="molecule type" value="Genomic_DNA"/>
</dbReference>
<feature type="region of interest" description="Disordered" evidence="10">
    <location>
        <begin position="130"/>
        <end position="172"/>
    </location>
</feature>
<evidence type="ECO:0000256" key="8">
    <source>
        <dbReference type="RuleBase" id="RU003905"/>
    </source>
</evidence>
<sequence length="211" mass="22746">MFKGLIGKKIGMTQIFDENGAAIPVTVIEAGPCFVTQIRRPENDGYSAVQLGFAEVKPKRLTGGQLGHLKREGFNLPPLRFLREFRAKSPEVKEGDQLTVEAFSVGERVDVVGTSKGKGFAGAVKRYHFAGGPKTHGQSDRHRGPGSRGSGTTPGRVYKGSRGPGHMGDERVTSQHLKVVLVDVERNLLGVRGAIPGPRGGLVIIREARKQ</sequence>
<evidence type="ECO:0000256" key="3">
    <source>
        <dbReference type="ARBA" id="ARBA00022884"/>
    </source>
</evidence>
<dbReference type="PROSITE" id="PS00474">
    <property type="entry name" value="RIBOSOMAL_L3"/>
    <property type="match status" value="1"/>
</dbReference>
<evidence type="ECO:0000256" key="1">
    <source>
        <dbReference type="ARBA" id="ARBA00006540"/>
    </source>
</evidence>
<keyword evidence="2 7" id="KW-0699">rRNA-binding</keyword>
<dbReference type="HAMAP" id="MF_01325_B">
    <property type="entry name" value="Ribosomal_uL3_B"/>
    <property type="match status" value="1"/>
</dbReference>
<dbReference type="InterPro" id="IPR019926">
    <property type="entry name" value="Ribosomal_uL3_CS"/>
</dbReference>
<dbReference type="InterPro" id="IPR000597">
    <property type="entry name" value="Ribosomal_uL3"/>
</dbReference>
<proteinExistence type="inferred from homology"/>
<name>A0A0H4T9N3_9CHLR</name>
<dbReference type="PANTHER" id="PTHR11229:SF16">
    <property type="entry name" value="LARGE RIBOSOMAL SUBUNIT PROTEIN UL3C"/>
    <property type="match status" value="1"/>
</dbReference>
<dbReference type="InterPro" id="IPR009000">
    <property type="entry name" value="Transl_B-barrel_sf"/>
</dbReference>
<dbReference type="SUPFAM" id="SSF50447">
    <property type="entry name" value="Translation proteins"/>
    <property type="match status" value="1"/>
</dbReference>
<evidence type="ECO:0000256" key="6">
    <source>
        <dbReference type="ARBA" id="ARBA00035243"/>
    </source>
</evidence>
<keyword evidence="4 7" id="KW-0689">Ribosomal protein</keyword>
<dbReference type="GO" id="GO:0022625">
    <property type="term" value="C:cytosolic large ribosomal subunit"/>
    <property type="evidence" value="ECO:0007669"/>
    <property type="project" value="TreeGrafter"/>
</dbReference>
<dbReference type="GO" id="GO:0006412">
    <property type="term" value="P:translation"/>
    <property type="evidence" value="ECO:0007669"/>
    <property type="project" value="UniProtKB-UniRule"/>
</dbReference>
<reference evidence="11" key="1">
    <citation type="journal article" date="2015" name="ISME J.">
        <title>Aquifer environment selects for microbial species cohorts in sediment and groundwater.</title>
        <authorList>
            <person name="Hug L.A."/>
            <person name="Thomas B.C."/>
            <person name="Brown C.T."/>
            <person name="Frischkorn K.R."/>
            <person name="Williams K.H."/>
            <person name="Tringe S.G."/>
            <person name="Banfield J.F."/>
        </authorList>
    </citation>
    <scope>NUCLEOTIDE SEQUENCE</scope>
</reference>
<evidence type="ECO:0000256" key="7">
    <source>
        <dbReference type="HAMAP-Rule" id="MF_01325"/>
    </source>
</evidence>
<dbReference type="NCBIfam" id="TIGR03625">
    <property type="entry name" value="L3_bact"/>
    <property type="match status" value="1"/>
</dbReference>
<evidence type="ECO:0000256" key="9">
    <source>
        <dbReference type="RuleBase" id="RU003906"/>
    </source>
</evidence>
<comment type="subunit">
    <text evidence="7 9">Part of the 50S ribosomal subunit. Forms a cluster with proteins L14 and L19.</text>
</comment>
<gene>
    <name evidence="7 11" type="primary">rplC</name>
</gene>
<accession>A0A0H4T9N3</accession>
<dbReference type="GO" id="GO:0019843">
    <property type="term" value="F:rRNA binding"/>
    <property type="evidence" value="ECO:0007669"/>
    <property type="project" value="UniProtKB-UniRule"/>
</dbReference>
<keyword evidence="3 7" id="KW-0694">RNA-binding</keyword>
<dbReference type="GO" id="GO:0003735">
    <property type="term" value="F:structural constituent of ribosome"/>
    <property type="evidence" value="ECO:0007669"/>
    <property type="project" value="UniProtKB-UniRule"/>
</dbReference>
<evidence type="ECO:0000256" key="10">
    <source>
        <dbReference type="SAM" id="MobiDB-lite"/>
    </source>
</evidence>